<comment type="caution">
    <text evidence="2">The sequence shown here is derived from an EMBL/GenBank/DDBJ whole genome shotgun (WGS) entry which is preliminary data.</text>
</comment>
<evidence type="ECO:0008006" key="4">
    <source>
        <dbReference type="Google" id="ProtNLM"/>
    </source>
</evidence>
<accession>A0A7W7M3X8</accession>
<keyword evidence="1" id="KW-1133">Transmembrane helix</keyword>
<feature type="transmembrane region" description="Helical" evidence="1">
    <location>
        <begin position="41"/>
        <end position="62"/>
    </location>
</feature>
<feature type="transmembrane region" description="Helical" evidence="1">
    <location>
        <begin position="74"/>
        <end position="92"/>
    </location>
</feature>
<feature type="transmembrane region" description="Helical" evidence="1">
    <location>
        <begin position="131"/>
        <end position="150"/>
    </location>
</feature>
<keyword evidence="3" id="KW-1185">Reference proteome</keyword>
<keyword evidence="1" id="KW-0472">Membrane</keyword>
<dbReference type="RefSeq" id="WP_158496308.1">
    <property type="nucleotide sequence ID" value="NZ_JACHNA010000001.1"/>
</dbReference>
<evidence type="ECO:0000256" key="1">
    <source>
        <dbReference type="SAM" id="Phobius"/>
    </source>
</evidence>
<dbReference type="AlphaFoldDB" id="A0A7W7M3X8"/>
<feature type="transmembrane region" description="Helical" evidence="1">
    <location>
        <begin position="18"/>
        <end position="35"/>
    </location>
</feature>
<reference evidence="2 3" key="1">
    <citation type="submission" date="2020-08" db="EMBL/GenBank/DDBJ databases">
        <title>Sequencing the genomes of 1000 actinobacteria strains.</title>
        <authorList>
            <person name="Klenk H.-P."/>
        </authorList>
    </citation>
    <scope>NUCLEOTIDE SEQUENCE [LARGE SCALE GENOMIC DNA]</scope>
    <source>
        <strain evidence="2 3">DSM 23974</strain>
    </source>
</reference>
<feature type="transmembrane region" description="Helical" evidence="1">
    <location>
        <begin position="98"/>
        <end position="119"/>
    </location>
</feature>
<proteinExistence type="predicted"/>
<keyword evidence="1" id="KW-0812">Transmembrane</keyword>
<dbReference type="EMBL" id="JACHNA010000001">
    <property type="protein sequence ID" value="MBB4736069.1"/>
    <property type="molecule type" value="Genomic_DNA"/>
</dbReference>
<sequence length="197" mass="20430">MPAVKPDLETADAVAKPILIRAGVALIFGLTTVFVQEPSTLWMKVAFALYLVFSGSAMWEYLRREPVPVAMRSPLSMAAAAWMLGTIVLLFLSAPQAIGLTVAAALAVGGVAELVAWFGHRRAFLPARDQLITGLAGLGSGVALALGSHLNPHGQLGIVGGGAIIIGTLLAVSGVGMALDVRKARNLEADRAPGRVD</sequence>
<evidence type="ECO:0000313" key="3">
    <source>
        <dbReference type="Proteomes" id="UP000540191"/>
    </source>
</evidence>
<feature type="transmembrane region" description="Helical" evidence="1">
    <location>
        <begin position="156"/>
        <end position="179"/>
    </location>
</feature>
<organism evidence="2 3">
    <name type="scientific">Micrococcus cohnii</name>
    <dbReference type="NCBI Taxonomy" id="993416"/>
    <lineage>
        <taxon>Bacteria</taxon>
        <taxon>Bacillati</taxon>
        <taxon>Actinomycetota</taxon>
        <taxon>Actinomycetes</taxon>
        <taxon>Micrococcales</taxon>
        <taxon>Micrococcaceae</taxon>
        <taxon>Micrococcus</taxon>
    </lineage>
</organism>
<evidence type="ECO:0000313" key="2">
    <source>
        <dbReference type="EMBL" id="MBB4736069.1"/>
    </source>
</evidence>
<gene>
    <name evidence="2" type="ORF">HDA30_001577</name>
</gene>
<dbReference type="Proteomes" id="UP000540191">
    <property type="component" value="Unassembled WGS sequence"/>
</dbReference>
<protein>
    <recommendedName>
        <fullName evidence="4">DUF308 domain-containing protein</fullName>
    </recommendedName>
</protein>
<name>A0A7W7M3X8_9MICC</name>